<dbReference type="PANTHER" id="PTHR46361:SF3">
    <property type="entry name" value="ELECTRON CARRIER_ PROTEIN DISULFIDE OXIDOREDUCTASE"/>
    <property type="match status" value="1"/>
</dbReference>
<dbReference type="CDD" id="cd02066">
    <property type="entry name" value="GRX_family"/>
    <property type="match status" value="1"/>
</dbReference>
<dbReference type="InterPro" id="IPR036249">
    <property type="entry name" value="Thioredoxin-like_sf"/>
</dbReference>
<feature type="compositionally biased region" description="Polar residues" evidence="1">
    <location>
        <begin position="1"/>
        <end position="16"/>
    </location>
</feature>
<dbReference type="Gene3D" id="3.40.30.10">
    <property type="entry name" value="Glutaredoxin"/>
    <property type="match status" value="1"/>
</dbReference>
<evidence type="ECO:0000259" key="2">
    <source>
        <dbReference type="Pfam" id="PF00462"/>
    </source>
</evidence>
<protein>
    <submittedName>
        <fullName evidence="4">Uncharacterized protein</fullName>
    </submittedName>
</protein>
<dbReference type="SUPFAM" id="SSF52833">
    <property type="entry name" value="Thioredoxin-like"/>
    <property type="match status" value="1"/>
</dbReference>
<dbReference type="OrthoDB" id="418495at2759"/>
<keyword evidence="5" id="KW-1185">Reference proteome</keyword>
<dbReference type="InterPro" id="IPR006869">
    <property type="entry name" value="DUF547"/>
</dbReference>
<dbReference type="KEGG" id="vcn:VOLCADRAFT_115835"/>
<dbReference type="RefSeq" id="XP_002946266.1">
    <property type="nucleotide sequence ID" value="XM_002946220.1"/>
</dbReference>
<feature type="region of interest" description="Disordered" evidence="1">
    <location>
        <begin position="1"/>
        <end position="24"/>
    </location>
</feature>
<dbReference type="PRINTS" id="PR00160">
    <property type="entry name" value="GLUTAREDOXIN"/>
</dbReference>
<dbReference type="AlphaFoldDB" id="D8TIK7"/>
<dbReference type="GeneID" id="9625336"/>
<dbReference type="eggNOG" id="ENOG502QS72">
    <property type="taxonomic scope" value="Eukaryota"/>
</dbReference>
<dbReference type="EMBL" id="GL378323">
    <property type="protein sequence ID" value="EFJ53261.1"/>
    <property type="molecule type" value="Genomic_DNA"/>
</dbReference>
<dbReference type="Pfam" id="PF00462">
    <property type="entry name" value="Glutaredoxin"/>
    <property type="match status" value="1"/>
</dbReference>
<feature type="domain" description="Glutaredoxin" evidence="2">
    <location>
        <begin position="34"/>
        <end position="94"/>
    </location>
</feature>
<dbReference type="InterPro" id="IPR002109">
    <property type="entry name" value="Glutaredoxin"/>
</dbReference>
<dbReference type="InterPro" id="IPR014025">
    <property type="entry name" value="Glutaredoxin_subgr"/>
</dbReference>
<sequence length="638" mass="68992">MPFLQASSSDSATSAGPQGPLGTASHADLSQARVAVVSIPACPYCKKAKDALTRAGIPYVDVNVASDQSLRQLVRDITGSRTVPQRQIFVAGRSVGGCDDLLAQLADGTFAKAMAMAEATAAAAVPPGLLESIRRARLQAEAEARVRLMQYRVYLLACVLYGRWGNMLYGKIQETKEDQADATTSLLADLRKRLVLPESQGGISRREQTIGSHGTFKAFSLRQLIEWISAAGSGTDPRVALDPRVIAMQLLDANYVVPAALDPVDAGRIRAVVVAAAGEAVLASEELATTRATALAAAAAATGTQQKAAKSGKKAEALEAKKQWEAKDEEKEQQQQQVLLTLPTEVPQPPAGKALNTQFWWQGPARPPNEVAASLRNLILELYDKHLSKDGRSLSYGALRSDPNFATFVASTAELQKVDISPLSREELMSFGINLYNALIIHALVALNLTQMSAAQRATFFSRTAKYNIGGLDYSADDLEHGLLRGDRAGAGNLFNVVGLHGLAGPHWRMDDPRRAKVVSPVDPRIHFALVCGAKSCPPIKLYTPSNLEEGLAAAAEAFCANEVQVDQTRREVKLSKIFKWYAIDFGQDKYKRLSYIASFLSEPVKGELLEMVRQAQSGQGDVRLAYQEYDWSLNGTD</sequence>
<feature type="domain" description="DUF547" evidence="3">
    <location>
        <begin position="421"/>
        <end position="559"/>
    </location>
</feature>
<reference evidence="4 5" key="1">
    <citation type="journal article" date="2010" name="Science">
        <title>Genomic analysis of organismal complexity in the multicellular green alga Volvox carteri.</title>
        <authorList>
            <person name="Prochnik S.E."/>
            <person name="Umen J."/>
            <person name="Nedelcu A.M."/>
            <person name="Hallmann A."/>
            <person name="Miller S.M."/>
            <person name="Nishii I."/>
            <person name="Ferris P."/>
            <person name="Kuo A."/>
            <person name="Mitros T."/>
            <person name="Fritz-Laylin L.K."/>
            <person name="Hellsten U."/>
            <person name="Chapman J."/>
            <person name="Simakov O."/>
            <person name="Rensing S.A."/>
            <person name="Terry A."/>
            <person name="Pangilinan J."/>
            <person name="Kapitonov V."/>
            <person name="Jurka J."/>
            <person name="Salamov A."/>
            <person name="Shapiro H."/>
            <person name="Schmutz J."/>
            <person name="Grimwood J."/>
            <person name="Lindquist E."/>
            <person name="Lucas S."/>
            <person name="Grigoriev I.V."/>
            <person name="Schmitt R."/>
            <person name="Kirk D."/>
            <person name="Rokhsar D.S."/>
        </authorList>
    </citation>
    <scope>NUCLEOTIDE SEQUENCE [LARGE SCALE GENOMIC DNA]</scope>
    <source>
        <strain evidence="5">f. Nagariensis / Eve</strain>
    </source>
</reference>
<evidence type="ECO:0000313" key="5">
    <source>
        <dbReference type="Proteomes" id="UP000001058"/>
    </source>
</evidence>
<name>D8TIK7_VOLCA</name>
<evidence type="ECO:0000256" key="1">
    <source>
        <dbReference type="SAM" id="MobiDB-lite"/>
    </source>
</evidence>
<proteinExistence type="predicted"/>
<dbReference type="STRING" id="3068.D8TIK7"/>
<dbReference type="PROSITE" id="PS51354">
    <property type="entry name" value="GLUTAREDOXIN_2"/>
    <property type="match status" value="1"/>
</dbReference>
<evidence type="ECO:0000313" key="4">
    <source>
        <dbReference type="EMBL" id="EFJ53261.1"/>
    </source>
</evidence>
<dbReference type="Pfam" id="PF04784">
    <property type="entry name" value="DUF547"/>
    <property type="match status" value="1"/>
</dbReference>
<organism evidence="5">
    <name type="scientific">Volvox carteri f. nagariensis</name>
    <dbReference type="NCBI Taxonomy" id="3068"/>
    <lineage>
        <taxon>Eukaryota</taxon>
        <taxon>Viridiplantae</taxon>
        <taxon>Chlorophyta</taxon>
        <taxon>core chlorophytes</taxon>
        <taxon>Chlorophyceae</taxon>
        <taxon>CS clade</taxon>
        <taxon>Chlamydomonadales</taxon>
        <taxon>Volvocaceae</taxon>
        <taxon>Volvox</taxon>
    </lineage>
</organism>
<gene>
    <name evidence="4" type="ORF">VOLCADRAFT_115835</name>
</gene>
<dbReference type="Proteomes" id="UP000001058">
    <property type="component" value="Unassembled WGS sequence"/>
</dbReference>
<dbReference type="InParanoid" id="D8TIK7"/>
<dbReference type="PANTHER" id="PTHR46361">
    <property type="entry name" value="ELECTRON CARRIER/ PROTEIN DISULFIDE OXIDOREDUCTASE"/>
    <property type="match status" value="1"/>
</dbReference>
<evidence type="ECO:0000259" key="3">
    <source>
        <dbReference type="Pfam" id="PF04784"/>
    </source>
</evidence>
<accession>D8TIK7</accession>